<dbReference type="EMBL" id="BMAW01117695">
    <property type="protein sequence ID" value="GFT76392.1"/>
    <property type="molecule type" value="Genomic_DNA"/>
</dbReference>
<sequence length="89" mass="10035">MALYSSYNLVHSGASMERYVVSFEASSPDITVLNFSCSLGRYSSLKLDGVQRKNSQIFDFNKPGCLMRILIDNGINEVTTRRLKSSIRH</sequence>
<name>A0A8X6PMM3_NEPPI</name>
<organism evidence="1 2">
    <name type="scientific">Nephila pilipes</name>
    <name type="common">Giant wood spider</name>
    <name type="synonym">Nephila maculata</name>
    <dbReference type="NCBI Taxonomy" id="299642"/>
    <lineage>
        <taxon>Eukaryota</taxon>
        <taxon>Metazoa</taxon>
        <taxon>Ecdysozoa</taxon>
        <taxon>Arthropoda</taxon>
        <taxon>Chelicerata</taxon>
        <taxon>Arachnida</taxon>
        <taxon>Araneae</taxon>
        <taxon>Araneomorphae</taxon>
        <taxon>Entelegynae</taxon>
        <taxon>Araneoidea</taxon>
        <taxon>Nephilidae</taxon>
        <taxon>Nephila</taxon>
    </lineage>
</organism>
<proteinExistence type="predicted"/>
<gene>
    <name evidence="1" type="ORF">NPIL_298371</name>
</gene>
<comment type="caution">
    <text evidence="1">The sequence shown here is derived from an EMBL/GenBank/DDBJ whole genome shotgun (WGS) entry which is preliminary data.</text>
</comment>
<protein>
    <submittedName>
        <fullName evidence="1">Uncharacterized protein</fullName>
    </submittedName>
</protein>
<evidence type="ECO:0000313" key="2">
    <source>
        <dbReference type="Proteomes" id="UP000887013"/>
    </source>
</evidence>
<keyword evidence="2" id="KW-1185">Reference proteome</keyword>
<dbReference type="AlphaFoldDB" id="A0A8X6PMM3"/>
<reference evidence="1" key="1">
    <citation type="submission" date="2020-08" db="EMBL/GenBank/DDBJ databases">
        <title>Multicomponent nature underlies the extraordinary mechanical properties of spider dragline silk.</title>
        <authorList>
            <person name="Kono N."/>
            <person name="Nakamura H."/>
            <person name="Mori M."/>
            <person name="Yoshida Y."/>
            <person name="Ohtoshi R."/>
            <person name="Malay A.D."/>
            <person name="Moran D.A.P."/>
            <person name="Tomita M."/>
            <person name="Numata K."/>
            <person name="Arakawa K."/>
        </authorList>
    </citation>
    <scope>NUCLEOTIDE SEQUENCE</scope>
</reference>
<evidence type="ECO:0000313" key="1">
    <source>
        <dbReference type="EMBL" id="GFT76392.1"/>
    </source>
</evidence>
<accession>A0A8X6PMM3</accession>
<dbReference type="Proteomes" id="UP000887013">
    <property type="component" value="Unassembled WGS sequence"/>
</dbReference>